<dbReference type="CDD" id="cd00077">
    <property type="entry name" value="HDc"/>
    <property type="match status" value="1"/>
</dbReference>
<evidence type="ECO:0000313" key="3">
    <source>
        <dbReference type="Proteomes" id="UP000053024"/>
    </source>
</evidence>
<dbReference type="EMBL" id="LMWX01000003">
    <property type="protein sequence ID" value="KUN90030.1"/>
    <property type="molecule type" value="Genomic_DNA"/>
</dbReference>
<keyword evidence="2" id="KW-0378">Hydrolase</keyword>
<evidence type="ECO:0000313" key="2">
    <source>
        <dbReference type="EMBL" id="KUN90030.1"/>
    </source>
</evidence>
<dbReference type="InterPro" id="IPR006674">
    <property type="entry name" value="HD_domain"/>
</dbReference>
<gene>
    <name evidence="2" type="ORF">AQJ66_02990</name>
</gene>
<dbReference type="Proteomes" id="UP000053024">
    <property type="component" value="Unassembled WGS sequence"/>
</dbReference>
<sequence length="203" mass="22013">MSKTSSPLLPYPPQVAATKVDWAYELAGELLSSSLPRRWAHSQGVAACAQTLAPLAGNSAEVLEAAAVLHDIGYAPPLASTGFHPLDGARYLRDVHGAEGRVVRLVANHSYALLEAEERDLRTELADEFPLLDDPFPVDALVYCDMTTTPDGRRTTPHERLQEILGRYGEDSVVGRFIRRAAPHIHASVDRVRAAAVEAGVEL</sequence>
<evidence type="ECO:0000259" key="1">
    <source>
        <dbReference type="Pfam" id="PF01966"/>
    </source>
</evidence>
<comment type="caution">
    <text evidence="2">The sequence shown here is derived from an EMBL/GenBank/DDBJ whole genome shotgun (WGS) entry which is preliminary data.</text>
</comment>
<keyword evidence="3" id="KW-1185">Reference proteome</keyword>
<proteinExistence type="predicted"/>
<organism evidence="2 3">
    <name type="scientific">Streptomyces bungoensis</name>
    <dbReference type="NCBI Taxonomy" id="285568"/>
    <lineage>
        <taxon>Bacteria</taxon>
        <taxon>Bacillati</taxon>
        <taxon>Actinomycetota</taxon>
        <taxon>Actinomycetes</taxon>
        <taxon>Kitasatosporales</taxon>
        <taxon>Streptomycetaceae</taxon>
        <taxon>Streptomyces</taxon>
    </lineage>
</organism>
<protein>
    <submittedName>
        <fullName evidence="2">Phosphohydrolase</fullName>
    </submittedName>
</protein>
<reference evidence="2 3" key="1">
    <citation type="submission" date="2015-10" db="EMBL/GenBank/DDBJ databases">
        <title>Draft genome sequence of Streptomyces bungoensis DSM 41781, type strain for the species Streptomyces bungoensis.</title>
        <authorList>
            <person name="Ruckert C."/>
            <person name="Winkler A."/>
            <person name="Kalinowski J."/>
            <person name="Kampfer P."/>
            <person name="Glaeser S."/>
        </authorList>
    </citation>
    <scope>NUCLEOTIDE SEQUENCE [LARGE SCALE GENOMIC DNA]</scope>
    <source>
        <strain evidence="2 3">DSM 41781</strain>
    </source>
</reference>
<feature type="domain" description="HD" evidence="1">
    <location>
        <begin position="38"/>
        <end position="121"/>
    </location>
</feature>
<dbReference type="SUPFAM" id="SSF109604">
    <property type="entry name" value="HD-domain/PDEase-like"/>
    <property type="match status" value="1"/>
</dbReference>
<dbReference type="InterPro" id="IPR003607">
    <property type="entry name" value="HD/PDEase_dom"/>
</dbReference>
<dbReference type="Gene3D" id="1.10.3210.10">
    <property type="entry name" value="Hypothetical protein af1432"/>
    <property type="match status" value="1"/>
</dbReference>
<dbReference type="Pfam" id="PF01966">
    <property type="entry name" value="HD"/>
    <property type="match status" value="1"/>
</dbReference>
<dbReference type="STRING" id="285568.AQJ66_02990"/>
<dbReference type="AlphaFoldDB" id="A0A117RGW0"/>
<dbReference type="GO" id="GO:0016787">
    <property type="term" value="F:hydrolase activity"/>
    <property type="evidence" value="ECO:0007669"/>
    <property type="project" value="UniProtKB-KW"/>
</dbReference>
<accession>A0A117RGW0</accession>
<name>A0A117RGW0_9ACTN</name>